<keyword evidence="1" id="KW-0472">Membrane</keyword>
<dbReference type="AlphaFoldDB" id="A0A813NZE7"/>
<keyword evidence="3" id="KW-1185">Reference proteome</keyword>
<sequence length="430" mass="50096">MDSRITKILNIIQVVAFVLFAVVIQFVYFNLKTPVLKWNPYLATFNLFLLILSFPLCLLTIFGVLTTSLVNEKSRLQGSMLLANFITLRVLTNGDDPEKIRKNVFKNIFTCLNLGFDKFFVEVITSKPLNLPKNPFIREIISPLNNFKVAFLKSLDLNCLNFYDDDDSWILCLNENTLITEDSLRDVLNFTLVNRSQIGIGAVRNNFDTILNSLLNMESLYVNGKNLLVGKFSFLYNQLVDNEQVYLIYNSRVERDLIFDQMYQASMDDKDYFLFSAMKKGYLIDWIKSEMISDGTIVENYKFKIFKNGKLLEFKIGYFLKTCGFCSINFLTLNCMLNCIFNDFRLLEDKFQIWNIFFASVNIYVYLIGAFKSYKLSASKILQFFTLIILVFLYSPIFPFVNLFSKLKMSIRQNFLKSKKILKIQNVQTL</sequence>
<gene>
    <name evidence="2" type="ORF">OXX778_LOCUS3527</name>
</gene>
<keyword evidence="1" id="KW-0812">Transmembrane</keyword>
<dbReference type="InterPro" id="IPR027389">
    <property type="entry name" value="B_mannosylTrfase_Bre-3/Egh"/>
</dbReference>
<dbReference type="EMBL" id="CAJNOC010000315">
    <property type="protein sequence ID" value="CAF0743662.1"/>
    <property type="molecule type" value="Genomic_DNA"/>
</dbReference>
<protein>
    <submittedName>
        <fullName evidence="2">Uncharacterized protein</fullName>
    </submittedName>
</protein>
<keyword evidence="1" id="KW-1133">Transmembrane helix</keyword>
<dbReference type="PANTHER" id="PTHR16779">
    <property type="entry name" value="BETA-1,4-MANNOSYLTRANSFERASE EGH"/>
    <property type="match status" value="1"/>
</dbReference>
<accession>A0A813NZE7</accession>
<comment type="caution">
    <text evidence="2">The sequence shown here is derived from an EMBL/GenBank/DDBJ whole genome shotgun (WGS) entry which is preliminary data.</text>
</comment>
<feature type="transmembrane region" description="Helical" evidence="1">
    <location>
        <begin position="351"/>
        <end position="369"/>
    </location>
</feature>
<feature type="transmembrane region" description="Helical" evidence="1">
    <location>
        <begin position="48"/>
        <end position="70"/>
    </location>
</feature>
<name>A0A813NZE7_9BILA</name>
<dbReference type="Proteomes" id="UP000663879">
    <property type="component" value="Unassembled WGS sequence"/>
</dbReference>
<dbReference type="OrthoDB" id="3971593at2759"/>
<dbReference type="GO" id="GO:0005737">
    <property type="term" value="C:cytoplasm"/>
    <property type="evidence" value="ECO:0007669"/>
    <property type="project" value="TreeGrafter"/>
</dbReference>
<dbReference type="GO" id="GO:0019187">
    <property type="term" value="F:beta-1,4-mannosyltransferase activity"/>
    <property type="evidence" value="ECO:0007669"/>
    <property type="project" value="InterPro"/>
</dbReference>
<proteinExistence type="predicted"/>
<feature type="transmembrane region" description="Helical" evidence="1">
    <location>
        <begin position="7"/>
        <end position="28"/>
    </location>
</feature>
<reference evidence="2" key="1">
    <citation type="submission" date="2021-02" db="EMBL/GenBank/DDBJ databases">
        <authorList>
            <person name="Nowell W R."/>
        </authorList>
    </citation>
    <scope>NUCLEOTIDE SEQUENCE</scope>
    <source>
        <strain evidence="2">Ploen Becks lab</strain>
    </source>
</reference>
<organism evidence="2 3">
    <name type="scientific">Brachionus calyciflorus</name>
    <dbReference type="NCBI Taxonomy" id="104777"/>
    <lineage>
        <taxon>Eukaryota</taxon>
        <taxon>Metazoa</taxon>
        <taxon>Spiralia</taxon>
        <taxon>Gnathifera</taxon>
        <taxon>Rotifera</taxon>
        <taxon>Eurotatoria</taxon>
        <taxon>Monogononta</taxon>
        <taxon>Pseudotrocha</taxon>
        <taxon>Ploima</taxon>
        <taxon>Brachionidae</taxon>
        <taxon>Brachionus</taxon>
    </lineage>
</organism>
<dbReference type="PANTHER" id="PTHR16779:SF1">
    <property type="entry name" value="BETA-1,4-MANNOSYLTRANSFERASE EGH"/>
    <property type="match status" value="1"/>
</dbReference>
<evidence type="ECO:0000313" key="3">
    <source>
        <dbReference type="Proteomes" id="UP000663879"/>
    </source>
</evidence>
<feature type="transmembrane region" description="Helical" evidence="1">
    <location>
        <begin position="381"/>
        <end position="404"/>
    </location>
</feature>
<evidence type="ECO:0000313" key="2">
    <source>
        <dbReference type="EMBL" id="CAF0743662.1"/>
    </source>
</evidence>
<evidence type="ECO:0000256" key="1">
    <source>
        <dbReference type="SAM" id="Phobius"/>
    </source>
</evidence>